<feature type="signal peptide" evidence="1">
    <location>
        <begin position="1"/>
        <end position="26"/>
    </location>
</feature>
<dbReference type="RefSeq" id="WP_147040923.1">
    <property type="nucleotide sequence ID" value="NZ_BJYZ01000028.1"/>
</dbReference>
<organism evidence="3 4">
    <name type="scientific">Skermanella aerolata</name>
    <dbReference type="NCBI Taxonomy" id="393310"/>
    <lineage>
        <taxon>Bacteria</taxon>
        <taxon>Pseudomonadati</taxon>
        <taxon>Pseudomonadota</taxon>
        <taxon>Alphaproteobacteria</taxon>
        <taxon>Rhodospirillales</taxon>
        <taxon>Azospirillaceae</taxon>
        <taxon>Skermanella</taxon>
    </lineage>
</organism>
<sequence length="193" mass="21041">MMSSLTSRIAALALGMALVFSPAAFSAAAVAQSSKDYQTVTEPALKQGMEVPEPTGPVVLTVKGRIKSGKPVRFDLATLESLGLIRFTTPTSWTTEPATFEGVLLSALLDVVGADPAAKSLTLTALNDYESPAPIADGRKWPVMLALKRDGEYMSRRDRGPIWMIYPQHAYPEAGKREYLSRWVWQLKAITVE</sequence>
<evidence type="ECO:0000256" key="1">
    <source>
        <dbReference type="SAM" id="SignalP"/>
    </source>
</evidence>
<feature type="chain" id="PRO_5021824384" description="Oxidoreductase molybdopterin-binding domain-containing protein" evidence="1">
    <location>
        <begin position="27"/>
        <end position="193"/>
    </location>
</feature>
<keyword evidence="4" id="KW-1185">Reference proteome</keyword>
<evidence type="ECO:0000313" key="3">
    <source>
        <dbReference type="EMBL" id="GEO41467.1"/>
    </source>
</evidence>
<reference evidence="3 4" key="1">
    <citation type="submission" date="2019-07" db="EMBL/GenBank/DDBJ databases">
        <title>Whole genome shotgun sequence of Skermanella aerolata NBRC 106429.</title>
        <authorList>
            <person name="Hosoyama A."/>
            <person name="Uohara A."/>
            <person name="Ohji S."/>
            <person name="Ichikawa N."/>
        </authorList>
    </citation>
    <scope>NUCLEOTIDE SEQUENCE [LARGE SCALE GENOMIC DNA]</scope>
    <source>
        <strain evidence="3 4">NBRC 106429</strain>
    </source>
</reference>
<accession>A0A512DYA6</accession>
<evidence type="ECO:0000259" key="2">
    <source>
        <dbReference type="Pfam" id="PF00174"/>
    </source>
</evidence>
<proteinExistence type="predicted"/>
<protein>
    <recommendedName>
        <fullName evidence="2">Oxidoreductase molybdopterin-binding domain-containing protein</fullName>
    </recommendedName>
</protein>
<feature type="domain" description="Oxidoreductase molybdopterin-binding" evidence="2">
    <location>
        <begin position="92"/>
        <end position="169"/>
    </location>
</feature>
<dbReference type="OrthoDB" id="9798763at2"/>
<comment type="caution">
    <text evidence="3">The sequence shown here is derived from an EMBL/GenBank/DDBJ whole genome shotgun (WGS) entry which is preliminary data.</text>
</comment>
<gene>
    <name evidence="3" type="ORF">SAE02_56150</name>
</gene>
<dbReference type="AlphaFoldDB" id="A0A512DYA6"/>
<dbReference type="InterPro" id="IPR000572">
    <property type="entry name" value="OxRdtase_Mopterin-bd_dom"/>
</dbReference>
<keyword evidence="1" id="KW-0732">Signal</keyword>
<dbReference type="InterPro" id="IPR036374">
    <property type="entry name" value="OxRdtase_Mopterin-bd_sf"/>
</dbReference>
<dbReference type="SUPFAM" id="SSF56524">
    <property type="entry name" value="Oxidoreductase molybdopterin-binding domain"/>
    <property type="match status" value="1"/>
</dbReference>
<dbReference type="Gene3D" id="3.90.420.10">
    <property type="entry name" value="Oxidoreductase, molybdopterin-binding domain"/>
    <property type="match status" value="1"/>
</dbReference>
<evidence type="ECO:0000313" key="4">
    <source>
        <dbReference type="Proteomes" id="UP000321523"/>
    </source>
</evidence>
<dbReference type="Pfam" id="PF00174">
    <property type="entry name" value="Oxidored_molyb"/>
    <property type="match status" value="1"/>
</dbReference>
<dbReference type="Proteomes" id="UP000321523">
    <property type="component" value="Unassembled WGS sequence"/>
</dbReference>
<dbReference type="EMBL" id="BJYZ01000028">
    <property type="protein sequence ID" value="GEO41467.1"/>
    <property type="molecule type" value="Genomic_DNA"/>
</dbReference>
<name>A0A512DYA6_9PROT</name>